<dbReference type="Gene3D" id="3.40.50.300">
    <property type="entry name" value="P-loop containing nucleotide triphosphate hydrolases"/>
    <property type="match status" value="1"/>
</dbReference>
<dbReference type="HOGENOM" id="CLU_034479_0_0_1"/>
<dbReference type="InterPro" id="IPR051515">
    <property type="entry name" value="IRG"/>
</dbReference>
<sequence length="448" mass="51369">MGGGHSSHCEPDWGAIERARREEEERVQRERQEAEEQRRRAEEAARLAREEADRAAREAEEQRRREHEARLQAERAARAAHEEAMRIRRQREEAERARRIAREQAEARAREERERAERIRREMEEERRRQAAAAEAARLAAIAAREEEMRRQRQLEEEARRAREAQEAAERQARVAAEAARRAQAEKEEVERQLKKGIQPVVMPTADEIRAAKAKVQYKDGVSHFAVAGVAGSGKSSLINAFCGMSNSDPNAAPTGVNETTLEVSRYVDTLHAEQLAWYDVPGSGTLKIPDWQYFNSQGLYVFDCIVVLFNNRFTMTDQAILANCRRFKIPTFIVRSKSDQHILNLMKDMGYDPDEDGNQEQLYKSARDQFVAETRRSVQQNLADASLPDQRVYIVSNKTLLGIVKEKSPKKVIDEVELLSDLYNEAYRSNQSVYSSSRTVLNSSRSL</sequence>
<evidence type="ECO:0000256" key="3">
    <source>
        <dbReference type="ARBA" id="ARBA00022801"/>
    </source>
</evidence>
<dbReference type="GO" id="GO:0016020">
    <property type="term" value="C:membrane"/>
    <property type="evidence" value="ECO:0007669"/>
    <property type="project" value="InterPro"/>
</dbReference>
<comment type="similarity">
    <text evidence="1">Belongs to the TRAFAC class dynamin-like GTPase superfamily. IRG family.</text>
</comment>
<dbReference type="PANTHER" id="PTHR32341:SF10">
    <property type="entry name" value="INTERFERON-INDUCIBLE GTPASE 5"/>
    <property type="match status" value="1"/>
</dbReference>
<organism evidence="7 8">
    <name type="scientific">Scleroderma citrinum Foug A</name>
    <dbReference type="NCBI Taxonomy" id="1036808"/>
    <lineage>
        <taxon>Eukaryota</taxon>
        <taxon>Fungi</taxon>
        <taxon>Dikarya</taxon>
        <taxon>Basidiomycota</taxon>
        <taxon>Agaricomycotina</taxon>
        <taxon>Agaricomycetes</taxon>
        <taxon>Agaricomycetidae</taxon>
        <taxon>Boletales</taxon>
        <taxon>Sclerodermatineae</taxon>
        <taxon>Sclerodermataceae</taxon>
        <taxon>Scleroderma</taxon>
    </lineage>
</organism>
<feature type="domain" description="IRG-type G" evidence="6">
    <location>
        <begin position="221"/>
        <end position="416"/>
    </location>
</feature>
<dbReference type="STRING" id="1036808.A0A0C2ZY15"/>
<dbReference type="EMBL" id="KN822102">
    <property type="protein sequence ID" value="KIM57347.1"/>
    <property type="molecule type" value="Genomic_DNA"/>
</dbReference>
<gene>
    <name evidence="7" type="ORF">SCLCIDRAFT_130650</name>
</gene>
<dbReference type="InterPro" id="IPR007743">
    <property type="entry name" value="Immunity-related_GTPase-like"/>
</dbReference>
<keyword evidence="8" id="KW-1185">Reference proteome</keyword>
<keyword evidence="3" id="KW-0378">Hydrolase</keyword>
<dbReference type="PANTHER" id="PTHR32341">
    <property type="entry name" value="INTERFERON-INDUCIBLE GTPASE"/>
    <property type="match status" value="1"/>
</dbReference>
<evidence type="ECO:0000313" key="7">
    <source>
        <dbReference type="EMBL" id="KIM57347.1"/>
    </source>
</evidence>
<evidence type="ECO:0000256" key="4">
    <source>
        <dbReference type="ARBA" id="ARBA00023134"/>
    </source>
</evidence>
<evidence type="ECO:0000259" key="6">
    <source>
        <dbReference type="PROSITE" id="PS51716"/>
    </source>
</evidence>
<feature type="compositionally biased region" description="Basic and acidic residues" evidence="5">
    <location>
        <begin position="7"/>
        <end position="116"/>
    </location>
</feature>
<keyword evidence="4" id="KW-0342">GTP-binding</keyword>
<dbReference type="InterPro" id="IPR027417">
    <property type="entry name" value="P-loop_NTPase"/>
</dbReference>
<evidence type="ECO:0000256" key="1">
    <source>
        <dbReference type="ARBA" id="ARBA00005429"/>
    </source>
</evidence>
<dbReference type="InterPro" id="IPR030385">
    <property type="entry name" value="G_IRG_dom"/>
</dbReference>
<dbReference type="Proteomes" id="UP000053989">
    <property type="component" value="Unassembled WGS sequence"/>
</dbReference>
<accession>A0A0C2ZY15</accession>
<reference evidence="7 8" key="1">
    <citation type="submission" date="2014-04" db="EMBL/GenBank/DDBJ databases">
        <authorList>
            <consortium name="DOE Joint Genome Institute"/>
            <person name="Kuo A."/>
            <person name="Kohler A."/>
            <person name="Nagy L.G."/>
            <person name="Floudas D."/>
            <person name="Copeland A."/>
            <person name="Barry K.W."/>
            <person name="Cichocki N."/>
            <person name="Veneault-Fourrey C."/>
            <person name="LaButti K."/>
            <person name="Lindquist E.A."/>
            <person name="Lipzen A."/>
            <person name="Lundell T."/>
            <person name="Morin E."/>
            <person name="Murat C."/>
            <person name="Sun H."/>
            <person name="Tunlid A."/>
            <person name="Henrissat B."/>
            <person name="Grigoriev I.V."/>
            <person name="Hibbett D.S."/>
            <person name="Martin F."/>
            <person name="Nordberg H.P."/>
            <person name="Cantor M.N."/>
            <person name="Hua S.X."/>
        </authorList>
    </citation>
    <scope>NUCLEOTIDE SEQUENCE [LARGE SCALE GENOMIC DNA]</scope>
    <source>
        <strain evidence="7 8">Foug A</strain>
    </source>
</reference>
<evidence type="ECO:0000313" key="8">
    <source>
        <dbReference type="Proteomes" id="UP000053989"/>
    </source>
</evidence>
<feature type="region of interest" description="Disordered" evidence="5">
    <location>
        <begin position="1"/>
        <end position="116"/>
    </location>
</feature>
<dbReference type="AlphaFoldDB" id="A0A0C2ZY15"/>
<dbReference type="GO" id="GO:0005525">
    <property type="term" value="F:GTP binding"/>
    <property type="evidence" value="ECO:0007669"/>
    <property type="project" value="UniProtKB-KW"/>
</dbReference>
<dbReference type="PROSITE" id="PS51716">
    <property type="entry name" value="G_IRG"/>
    <property type="match status" value="1"/>
</dbReference>
<name>A0A0C2ZY15_9AGAM</name>
<dbReference type="Pfam" id="PF05049">
    <property type="entry name" value="IIGP"/>
    <property type="match status" value="1"/>
</dbReference>
<dbReference type="InParanoid" id="A0A0C2ZY15"/>
<evidence type="ECO:0000256" key="5">
    <source>
        <dbReference type="SAM" id="MobiDB-lite"/>
    </source>
</evidence>
<protein>
    <recommendedName>
        <fullName evidence="6">IRG-type G domain-containing protein</fullName>
    </recommendedName>
</protein>
<dbReference type="GO" id="GO:0016787">
    <property type="term" value="F:hydrolase activity"/>
    <property type="evidence" value="ECO:0007669"/>
    <property type="project" value="UniProtKB-KW"/>
</dbReference>
<dbReference type="SUPFAM" id="SSF52540">
    <property type="entry name" value="P-loop containing nucleoside triphosphate hydrolases"/>
    <property type="match status" value="1"/>
</dbReference>
<reference evidence="8" key="2">
    <citation type="submission" date="2015-01" db="EMBL/GenBank/DDBJ databases">
        <title>Evolutionary Origins and Diversification of the Mycorrhizal Mutualists.</title>
        <authorList>
            <consortium name="DOE Joint Genome Institute"/>
            <consortium name="Mycorrhizal Genomics Consortium"/>
            <person name="Kohler A."/>
            <person name="Kuo A."/>
            <person name="Nagy L.G."/>
            <person name="Floudas D."/>
            <person name="Copeland A."/>
            <person name="Barry K.W."/>
            <person name="Cichocki N."/>
            <person name="Veneault-Fourrey C."/>
            <person name="LaButti K."/>
            <person name="Lindquist E.A."/>
            <person name="Lipzen A."/>
            <person name="Lundell T."/>
            <person name="Morin E."/>
            <person name="Murat C."/>
            <person name="Riley R."/>
            <person name="Ohm R."/>
            <person name="Sun H."/>
            <person name="Tunlid A."/>
            <person name="Henrissat B."/>
            <person name="Grigoriev I.V."/>
            <person name="Hibbett D.S."/>
            <person name="Martin F."/>
        </authorList>
    </citation>
    <scope>NUCLEOTIDE SEQUENCE [LARGE SCALE GENOMIC DNA]</scope>
    <source>
        <strain evidence="8">Foug A</strain>
    </source>
</reference>
<evidence type="ECO:0000256" key="2">
    <source>
        <dbReference type="ARBA" id="ARBA00022741"/>
    </source>
</evidence>
<proteinExistence type="inferred from homology"/>
<dbReference type="OrthoDB" id="422720at2759"/>
<keyword evidence="2" id="KW-0547">Nucleotide-binding</keyword>